<keyword evidence="1" id="KW-0732">Signal</keyword>
<accession>A0A2T8IHC1</accession>
<gene>
    <name evidence="2" type="ORF">PAHAL_6G238800</name>
</gene>
<reference evidence="2" key="1">
    <citation type="submission" date="2018-04" db="EMBL/GenBank/DDBJ databases">
        <title>WGS assembly of Panicum hallii.</title>
        <authorList>
            <person name="Lovell J."/>
            <person name="Jenkins J."/>
            <person name="Lowry D."/>
            <person name="Mamidi S."/>
            <person name="Sreedasyam A."/>
            <person name="Weng X."/>
            <person name="Barry K."/>
            <person name="Bonette J."/>
            <person name="Campitelli B."/>
            <person name="Daum C."/>
            <person name="Gordon S."/>
            <person name="Gould B."/>
            <person name="Lipzen A."/>
            <person name="Macqueen A."/>
            <person name="Palacio-Mejia J."/>
            <person name="Plott C."/>
            <person name="Shakirov E."/>
            <person name="Shu S."/>
            <person name="Yoshinaga Y."/>
            <person name="Zane M."/>
            <person name="Rokhsar D."/>
            <person name="Grimwood J."/>
            <person name="Schmutz J."/>
            <person name="Juenger T."/>
        </authorList>
    </citation>
    <scope>NUCLEOTIDE SEQUENCE [LARGE SCALE GENOMIC DNA]</scope>
    <source>
        <strain evidence="2">FIL2</strain>
    </source>
</reference>
<evidence type="ECO:0000313" key="2">
    <source>
        <dbReference type="EMBL" id="PVH37083.1"/>
    </source>
</evidence>
<proteinExistence type="predicted"/>
<organism evidence="2">
    <name type="scientific">Panicum hallii</name>
    <dbReference type="NCBI Taxonomy" id="206008"/>
    <lineage>
        <taxon>Eukaryota</taxon>
        <taxon>Viridiplantae</taxon>
        <taxon>Streptophyta</taxon>
        <taxon>Embryophyta</taxon>
        <taxon>Tracheophyta</taxon>
        <taxon>Spermatophyta</taxon>
        <taxon>Magnoliopsida</taxon>
        <taxon>Liliopsida</taxon>
        <taxon>Poales</taxon>
        <taxon>Poaceae</taxon>
        <taxon>PACMAD clade</taxon>
        <taxon>Panicoideae</taxon>
        <taxon>Panicodae</taxon>
        <taxon>Paniceae</taxon>
        <taxon>Panicinae</taxon>
        <taxon>Panicum</taxon>
        <taxon>Panicum sect. Panicum</taxon>
    </lineage>
</organism>
<dbReference type="Gramene" id="PVH37083">
    <property type="protein sequence ID" value="PVH37083"/>
    <property type="gene ID" value="PAHAL_6G238800"/>
</dbReference>
<evidence type="ECO:0000256" key="1">
    <source>
        <dbReference type="SAM" id="SignalP"/>
    </source>
</evidence>
<dbReference type="EMBL" id="CM008051">
    <property type="protein sequence ID" value="PVH37083.1"/>
    <property type="molecule type" value="Genomic_DNA"/>
</dbReference>
<sequence>MILFQLVNCGLVTKSMLLLILSPLLPCGGYGSSLCFQNGSWKDVQGVLHHISNLGHSWKLLCPPEKLPRALGRNIETLGKTTWKFSNVAGELQKELAAFLMATDGDREHAPPHLASLLKKIGNGVLES</sequence>
<feature type="signal peptide" evidence="1">
    <location>
        <begin position="1"/>
        <end position="31"/>
    </location>
</feature>
<protein>
    <submittedName>
        <fullName evidence="2">Uncharacterized protein</fullName>
    </submittedName>
</protein>
<feature type="chain" id="PRO_5015656571" evidence="1">
    <location>
        <begin position="32"/>
        <end position="128"/>
    </location>
</feature>
<dbReference type="AlphaFoldDB" id="A0A2T8IHC1"/>
<dbReference type="Proteomes" id="UP000243499">
    <property type="component" value="Chromosome 6"/>
</dbReference>
<name>A0A2T8IHC1_9POAL</name>